<sequence length="175" mass="18509">MPLTVKQHGVMKGMIAAVIVAATGLGFGAGQYPQDWLPDGSPQARLTLAAQCLLAGAFWLLLSIGLLARHRFFTPEDIDGSGLTSGTEKAKLLQAVLQNTLEQTTLAALTYIAFAALAPAGYLGALPAAALLFWCGRALFWNGYEKGAAARAFGFALTFYSTVLLFLAALAFSFF</sequence>
<evidence type="ECO:0000256" key="4">
    <source>
        <dbReference type="ARBA" id="ARBA00023136"/>
    </source>
</evidence>
<keyword evidence="7" id="KW-1185">Reference proteome</keyword>
<comment type="subcellular location">
    <subcellularLocation>
        <location evidence="1">Membrane</location>
    </subcellularLocation>
</comment>
<dbReference type="InterPro" id="IPR023352">
    <property type="entry name" value="MAPEG-like_dom_sf"/>
</dbReference>
<feature type="transmembrane region" description="Helical" evidence="5">
    <location>
        <begin position="108"/>
        <end position="133"/>
    </location>
</feature>
<dbReference type="GO" id="GO:0045055">
    <property type="term" value="P:regulated exocytosis"/>
    <property type="evidence" value="ECO:0007669"/>
    <property type="project" value="TreeGrafter"/>
</dbReference>
<dbReference type="InterPro" id="IPR001129">
    <property type="entry name" value="Membr-assoc_MAPEG"/>
</dbReference>
<gene>
    <name evidence="6" type="ORF">LAL4801_04765</name>
</gene>
<keyword evidence="3 5" id="KW-1133">Transmembrane helix</keyword>
<reference evidence="7" key="1">
    <citation type="submission" date="2015-07" db="EMBL/GenBank/DDBJ databases">
        <authorList>
            <person name="Rodrigo-Torres Lidia"/>
            <person name="Arahal R.David."/>
        </authorList>
    </citation>
    <scope>NUCLEOTIDE SEQUENCE [LARGE SCALE GENOMIC DNA]</scope>
    <source>
        <strain evidence="7">CECT 4801</strain>
    </source>
</reference>
<evidence type="ECO:0000256" key="5">
    <source>
        <dbReference type="SAM" id="Phobius"/>
    </source>
</evidence>
<dbReference type="Pfam" id="PF01124">
    <property type="entry name" value="MAPEG"/>
    <property type="match status" value="1"/>
</dbReference>
<dbReference type="PANTHER" id="PTHR31004">
    <property type="entry name" value="TRANSMEMBRANE PROTEIN 79"/>
    <property type="match status" value="1"/>
</dbReference>
<dbReference type="GO" id="GO:0005765">
    <property type="term" value="C:lysosomal membrane"/>
    <property type="evidence" value="ECO:0007669"/>
    <property type="project" value="TreeGrafter"/>
</dbReference>
<keyword evidence="4 5" id="KW-0472">Membrane</keyword>
<dbReference type="SUPFAM" id="SSF161084">
    <property type="entry name" value="MAPEG domain-like"/>
    <property type="match status" value="1"/>
</dbReference>
<dbReference type="Gene3D" id="1.20.120.550">
    <property type="entry name" value="Membrane associated eicosanoid/glutathione metabolism-like domain"/>
    <property type="match status" value="1"/>
</dbReference>
<dbReference type="EMBL" id="CXST01000003">
    <property type="protein sequence ID" value="CTQ46306.1"/>
    <property type="molecule type" value="Genomic_DNA"/>
</dbReference>
<feature type="transmembrane region" description="Helical" evidence="5">
    <location>
        <begin position="153"/>
        <end position="174"/>
    </location>
</feature>
<dbReference type="AlphaFoldDB" id="A0A0M6Y879"/>
<dbReference type="PANTHER" id="PTHR31004:SF1">
    <property type="entry name" value="TRANSMEMBRANE PROTEIN 79"/>
    <property type="match status" value="1"/>
</dbReference>
<protein>
    <submittedName>
        <fullName evidence="6">MAPEG family protein</fullName>
    </submittedName>
</protein>
<proteinExistence type="predicted"/>
<name>A0A0M6Y879_9HYPH</name>
<evidence type="ECO:0000256" key="2">
    <source>
        <dbReference type="ARBA" id="ARBA00022692"/>
    </source>
</evidence>
<accession>A0A0M6Y879</accession>
<evidence type="ECO:0000313" key="7">
    <source>
        <dbReference type="Proteomes" id="UP000048926"/>
    </source>
</evidence>
<evidence type="ECO:0000256" key="3">
    <source>
        <dbReference type="ARBA" id="ARBA00022989"/>
    </source>
</evidence>
<evidence type="ECO:0000256" key="1">
    <source>
        <dbReference type="ARBA" id="ARBA00004370"/>
    </source>
</evidence>
<feature type="transmembrane region" description="Helical" evidence="5">
    <location>
        <begin position="46"/>
        <end position="68"/>
    </location>
</feature>
<keyword evidence="2 5" id="KW-0812">Transmembrane</keyword>
<dbReference type="STRING" id="187304.B0E33_13060"/>
<organism evidence="6 7">
    <name type="scientific">Roseibium aggregatum</name>
    <dbReference type="NCBI Taxonomy" id="187304"/>
    <lineage>
        <taxon>Bacteria</taxon>
        <taxon>Pseudomonadati</taxon>
        <taxon>Pseudomonadota</taxon>
        <taxon>Alphaproteobacteria</taxon>
        <taxon>Hyphomicrobiales</taxon>
        <taxon>Stappiaceae</taxon>
        <taxon>Roseibium</taxon>
    </lineage>
</organism>
<evidence type="ECO:0000313" key="6">
    <source>
        <dbReference type="EMBL" id="CTQ46306.1"/>
    </source>
</evidence>
<dbReference type="Proteomes" id="UP000048926">
    <property type="component" value="Unassembled WGS sequence"/>
</dbReference>